<dbReference type="SUPFAM" id="SSF53448">
    <property type="entry name" value="Nucleotide-diphospho-sugar transferases"/>
    <property type="match status" value="1"/>
</dbReference>
<evidence type="ECO:0000313" key="4">
    <source>
        <dbReference type="Proteomes" id="UP000198956"/>
    </source>
</evidence>
<dbReference type="InterPro" id="IPR029044">
    <property type="entry name" value="Nucleotide-diphossugar_trans"/>
</dbReference>
<gene>
    <name evidence="2" type="ORF">K3F53_05880</name>
    <name evidence="3" type="ORF">SAMN04489735_1004127</name>
</gene>
<dbReference type="EMBL" id="FNDE01000004">
    <property type="protein sequence ID" value="SDG86423.1"/>
    <property type="molecule type" value="Genomic_DNA"/>
</dbReference>
<name>A0A1G7XQV5_ANETH</name>
<reference evidence="2 5" key="2">
    <citation type="submission" date="2021-08" db="EMBL/GenBank/DDBJ databases">
        <title>Complete genome sequence of the strain Aneurinibacillus thermoaerophilus CCM 8960.</title>
        <authorList>
            <person name="Musilova J."/>
            <person name="Kourilova X."/>
            <person name="Pernicova I."/>
            <person name="Bezdicek M."/>
            <person name="Lengerova M."/>
            <person name="Obruca S."/>
            <person name="Sedlar K."/>
        </authorList>
    </citation>
    <scope>NUCLEOTIDE SEQUENCE [LARGE SCALE GENOMIC DNA]</scope>
    <source>
        <strain evidence="2 5">CCM 8960</strain>
    </source>
</reference>
<accession>A0A1G7XQV5</accession>
<dbReference type="Pfam" id="PF00535">
    <property type="entry name" value="Glycos_transf_2"/>
    <property type="match status" value="1"/>
</dbReference>
<dbReference type="PANTHER" id="PTHR48090">
    <property type="entry name" value="UNDECAPRENYL-PHOSPHATE 4-DEOXY-4-FORMAMIDO-L-ARABINOSE TRANSFERASE-RELATED"/>
    <property type="match status" value="1"/>
</dbReference>
<organism evidence="3 4">
    <name type="scientific">Aneurinibacillus thermoaerophilus</name>
    <dbReference type="NCBI Taxonomy" id="143495"/>
    <lineage>
        <taxon>Bacteria</taxon>
        <taxon>Bacillati</taxon>
        <taxon>Bacillota</taxon>
        <taxon>Bacilli</taxon>
        <taxon>Bacillales</taxon>
        <taxon>Paenibacillaceae</taxon>
        <taxon>Aneurinibacillus group</taxon>
        <taxon>Aneurinibacillus</taxon>
    </lineage>
</organism>
<feature type="domain" description="Glycosyltransferase 2-like" evidence="1">
    <location>
        <begin position="6"/>
        <end position="146"/>
    </location>
</feature>
<protein>
    <submittedName>
        <fullName evidence="3">Glycosyl transferase family 2</fullName>
    </submittedName>
    <submittedName>
        <fullName evidence="2">Glycosyltransferase family 2 protein</fullName>
    </submittedName>
</protein>
<keyword evidence="5" id="KW-1185">Reference proteome</keyword>
<dbReference type="OrthoDB" id="396512at2"/>
<dbReference type="Proteomes" id="UP000826616">
    <property type="component" value="Chromosome"/>
</dbReference>
<dbReference type="GO" id="GO:0016740">
    <property type="term" value="F:transferase activity"/>
    <property type="evidence" value="ECO:0007669"/>
    <property type="project" value="UniProtKB-KW"/>
</dbReference>
<reference evidence="3 4" key="1">
    <citation type="submission" date="2016-10" db="EMBL/GenBank/DDBJ databases">
        <authorList>
            <person name="de Groot N.N."/>
        </authorList>
    </citation>
    <scope>NUCLEOTIDE SEQUENCE [LARGE SCALE GENOMIC DNA]</scope>
    <source>
        <strain evidence="3 4">L 420-91</strain>
    </source>
</reference>
<proteinExistence type="predicted"/>
<dbReference type="InterPro" id="IPR050256">
    <property type="entry name" value="Glycosyltransferase_2"/>
</dbReference>
<dbReference type="InterPro" id="IPR001173">
    <property type="entry name" value="Glyco_trans_2-like"/>
</dbReference>
<dbReference type="AlphaFoldDB" id="A0A1G7XQV5"/>
<dbReference type="EMBL" id="CP080764">
    <property type="protein sequence ID" value="QYY43740.1"/>
    <property type="molecule type" value="Genomic_DNA"/>
</dbReference>
<evidence type="ECO:0000313" key="3">
    <source>
        <dbReference type="EMBL" id="SDG86423.1"/>
    </source>
</evidence>
<evidence type="ECO:0000259" key="1">
    <source>
        <dbReference type="Pfam" id="PF00535"/>
    </source>
</evidence>
<dbReference type="CDD" id="cd04179">
    <property type="entry name" value="DPM_DPG-synthase_like"/>
    <property type="match status" value="1"/>
</dbReference>
<evidence type="ECO:0000313" key="5">
    <source>
        <dbReference type="Proteomes" id="UP000826616"/>
    </source>
</evidence>
<dbReference type="RefSeq" id="WP_057900380.1">
    <property type="nucleotide sequence ID" value="NZ_CP080764.1"/>
</dbReference>
<sequence length="224" mass="25279">MKHDTSIIIPAYNEAAWIRETLRSLRAHPLLRECQLIVVDDGSTDDTALLAASWADRVVRLLQNEGKGSALRRGIEVAEGQHFLFVDADLGSTAREMIRLLEFLQSEKVDMVIASPLHILKGGFGWTKRMARRKIYRLTGARIEAPLSGQRALTRRAVDAVRNWNCGFGIEAVMTLDILKAGLLVCELPLSFRHREYGRTLAGFWHRGRQYAAIQKAMTAREVR</sequence>
<keyword evidence="3" id="KW-0808">Transferase</keyword>
<dbReference type="Proteomes" id="UP000198956">
    <property type="component" value="Unassembled WGS sequence"/>
</dbReference>
<evidence type="ECO:0000313" key="2">
    <source>
        <dbReference type="EMBL" id="QYY43740.1"/>
    </source>
</evidence>
<dbReference type="GeneID" id="97140893"/>
<dbReference type="Gene3D" id="3.90.550.10">
    <property type="entry name" value="Spore Coat Polysaccharide Biosynthesis Protein SpsA, Chain A"/>
    <property type="match status" value="1"/>
</dbReference>
<dbReference type="PANTHER" id="PTHR48090:SF7">
    <property type="entry name" value="RFBJ PROTEIN"/>
    <property type="match status" value="1"/>
</dbReference>